<proteinExistence type="predicted"/>
<sequence>MAVQQYGATDPRAADGNGGASVRGNDNQPEAPDRPRLTPQGHNSSTASRGDSTDPQGGAKECQSDPAEG</sequence>
<feature type="compositionally biased region" description="Polar residues" evidence="1">
    <location>
        <begin position="40"/>
        <end position="55"/>
    </location>
</feature>
<reference evidence="2 3" key="1">
    <citation type="journal article" date="2012" name="Genet. Mol. Biol.">
        <title>Analysis of 16S rRNA and mxaF genes revealing insights into Methylobacterium niche-specific plant association.</title>
        <authorList>
            <person name="Dourado M.N."/>
            <person name="Andreote F.D."/>
            <person name="Dini-Andreote F."/>
            <person name="Conti R."/>
            <person name="Araujo J.M."/>
            <person name="Araujo W.L."/>
        </authorList>
    </citation>
    <scope>NUCLEOTIDE SEQUENCE [LARGE SCALE GENOMIC DNA]</scope>
    <source>
        <strain evidence="2 3">SR1.6/4</strain>
    </source>
</reference>
<comment type="caution">
    <text evidence="2">The sequence shown here is derived from an EMBL/GenBank/DDBJ whole genome shotgun (WGS) entry which is preliminary data.</text>
</comment>
<dbReference type="EMBL" id="MLBY01000004">
    <property type="protein sequence ID" value="MEE7457565.1"/>
    <property type="molecule type" value="Genomic_DNA"/>
</dbReference>
<protein>
    <submittedName>
        <fullName evidence="2">Uncharacterized protein</fullName>
    </submittedName>
</protein>
<evidence type="ECO:0000313" key="2">
    <source>
        <dbReference type="EMBL" id="MEE7457565.1"/>
    </source>
</evidence>
<feature type="region of interest" description="Disordered" evidence="1">
    <location>
        <begin position="1"/>
        <end position="69"/>
    </location>
</feature>
<keyword evidence="3" id="KW-1185">Reference proteome</keyword>
<evidence type="ECO:0000256" key="1">
    <source>
        <dbReference type="SAM" id="MobiDB-lite"/>
    </source>
</evidence>
<accession>A0ABU7TAB0</accession>
<dbReference type="Proteomes" id="UP001349262">
    <property type="component" value="Unassembled WGS sequence"/>
</dbReference>
<evidence type="ECO:0000313" key="3">
    <source>
        <dbReference type="Proteomes" id="UP001349262"/>
    </source>
</evidence>
<organism evidence="2 3">
    <name type="scientific">Methylobacterium radiotolerans</name>
    <dbReference type="NCBI Taxonomy" id="31998"/>
    <lineage>
        <taxon>Bacteria</taxon>
        <taxon>Pseudomonadati</taxon>
        <taxon>Pseudomonadota</taxon>
        <taxon>Alphaproteobacteria</taxon>
        <taxon>Hyphomicrobiales</taxon>
        <taxon>Methylobacteriaceae</taxon>
        <taxon>Methylobacterium</taxon>
    </lineage>
</organism>
<gene>
    <name evidence="2" type="ORF">MRSR164_12490</name>
</gene>
<name>A0ABU7TAB0_9HYPH</name>